<protein>
    <recommendedName>
        <fullName evidence="1">F-box domain-containing protein</fullName>
    </recommendedName>
</protein>
<dbReference type="Proteomes" id="UP000242414">
    <property type="component" value="Unassembled WGS sequence"/>
</dbReference>
<dbReference type="VEuPathDB" id="FungiDB:BCV72DRAFT_101513"/>
<dbReference type="AlphaFoldDB" id="A0A1X0R755"/>
<accession>A0A1X0R755</accession>
<reference evidence="2" key="1">
    <citation type="journal article" date="2016" name="Proc. Natl. Acad. Sci. U.S.A.">
        <title>Lipid metabolic changes in an early divergent fungus govern the establishment of a mutualistic symbiosis with endobacteria.</title>
        <authorList>
            <person name="Lastovetsky O.A."/>
            <person name="Gaspar M.L."/>
            <person name="Mondo S.J."/>
            <person name="LaButti K.M."/>
            <person name="Sandor L."/>
            <person name="Grigoriev I.V."/>
            <person name="Henry S.A."/>
            <person name="Pawlowska T.E."/>
        </authorList>
    </citation>
    <scope>NUCLEOTIDE SEQUENCE [LARGE SCALE GENOMIC DNA]</scope>
    <source>
        <strain evidence="2">ATCC 52814</strain>
    </source>
</reference>
<evidence type="ECO:0000313" key="2">
    <source>
        <dbReference type="EMBL" id="ORE07796.1"/>
    </source>
</evidence>
<organism evidence="2">
    <name type="scientific">Rhizopus microsporus var. microsporus</name>
    <dbReference type="NCBI Taxonomy" id="86635"/>
    <lineage>
        <taxon>Eukaryota</taxon>
        <taxon>Fungi</taxon>
        <taxon>Fungi incertae sedis</taxon>
        <taxon>Mucoromycota</taxon>
        <taxon>Mucoromycotina</taxon>
        <taxon>Mucoromycetes</taxon>
        <taxon>Mucorales</taxon>
        <taxon>Mucorineae</taxon>
        <taxon>Rhizopodaceae</taxon>
        <taxon>Rhizopus</taxon>
    </lineage>
</organism>
<proteinExistence type="predicted"/>
<dbReference type="Gene3D" id="3.80.10.10">
    <property type="entry name" value="Ribonuclease Inhibitor"/>
    <property type="match status" value="1"/>
</dbReference>
<feature type="domain" description="F-box" evidence="1">
    <location>
        <begin position="6"/>
        <end position="35"/>
    </location>
</feature>
<evidence type="ECO:0000259" key="1">
    <source>
        <dbReference type="Pfam" id="PF00646"/>
    </source>
</evidence>
<dbReference type="OrthoDB" id="2369094at2759"/>
<gene>
    <name evidence="2" type="ORF">BCV72DRAFT_101513</name>
</gene>
<sequence length="549" mass="63840">MSGNQQLPDDIIEYIFRYASRAEAPTLRFLSLKWHPFFTQRLFSCVYFKSSSMFKEFLRLNTACENTRLLNIGLFVKAMKIDYPTYRTRKTISFKEFIQLVKCCPNVNTLIGSREIFDNCLSSHLLAVGDSIKWSIRQLYFSSEFELKHYYKYKDSIISISELQEAPDLQFVKSFPMLKSLALPSNLPLTTMQDLMFVFDSCAHLSQFHADINIDEDIDVRNILGPYPSLISIHFNSHGPFISGTVIDFITKRFVNLCDISLTIIPLPLCRPLFATYSQLLGFLMQTPKTSFSVEMSIEKEEEGQDFEIISNICECFNNYVRATSMFTNRRNFLEILVDSCYSQTVSIKTTLESSTKNRPRPDRLLDDPFALNIHELCIESPAEPTKLSRSISLFIKRCHQLQELQLSIHLLSFYGYVYESLHSLRIHAATVDVGFFQCLSASCPNLKELYLRDVRIVRHSPDGSIYTNDRQWINLQDLRLQKLTLNVFVAFVVITTDKRCRYYFVQDAQVREITVEQAMILADRFYNEDCYYICCHDEVEFDANMVSW</sequence>
<dbReference type="InterPro" id="IPR001810">
    <property type="entry name" value="F-box_dom"/>
</dbReference>
<dbReference type="EMBL" id="KV921898">
    <property type="protein sequence ID" value="ORE07796.1"/>
    <property type="molecule type" value="Genomic_DNA"/>
</dbReference>
<name>A0A1X0R755_RHIZD</name>
<dbReference type="InterPro" id="IPR032675">
    <property type="entry name" value="LRR_dom_sf"/>
</dbReference>
<dbReference type="Pfam" id="PF00646">
    <property type="entry name" value="F-box"/>
    <property type="match status" value="1"/>
</dbReference>